<evidence type="ECO:0000313" key="13">
    <source>
        <dbReference type="EMBL" id="AAW47049.1"/>
    </source>
</evidence>
<dbReference type="VEuPathDB" id="FungiDB:CNN00410"/>
<accession>Q5K7B7</accession>
<dbReference type="AlphaFoldDB" id="Q5K7B7"/>
<keyword evidence="8" id="KW-0333">Golgi apparatus</keyword>
<accession>Q55HT2</accession>
<feature type="compositionally biased region" description="Gly residues" evidence="10">
    <location>
        <begin position="468"/>
        <end position="484"/>
    </location>
</feature>
<reference evidence="13 14" key="1">
    <citation type="journal article" date="2005" name="Science">
        <title>The genome of the basidiomycetous yeast and human pathogen Cryptococcus neoformans.</title>
        <authorList>
            <person name="Loftus B.J."/>
            <person name="Fung E."/>
            <person name="Roncaglia P."/>
            <person name="Rowley D."/>
            <person name="Amedeo P."/>
            <person name="Bruno D."/>
            <person name="Vamathevan J."/>
            <person name="Miranda M."/>
            <person name="Anderson I.J."/>
            <person name="Fraser J.A."/>
            <person name="Allen J.E."/>
            <person name="Bosdet I.E."/>
            <person name="Brent M.R."/>
            <person name="Chiu R."/>
            <person name="Doering T.L."/>
            <person name="Donlin M.J."/>
            <person name="D'Souza C.A."/>
            <person name="Fox D.S."/>
            <person name="Grinberg V."/>
            <person name="Fu J."/>
            <person name="Fukushima M."/>
            <person name="Haas B.J."/>
            <person name="Huang J.C."/>
            <person name="Janbon G."/>
            <person name="Jones S.J."/>
            <person name="Koo H.L."/>
            <person name="Krzywinski M.I."/>
            <person name="Kwon-Chung J.K."/>
            <person name="Lengeler K.B."/>
            <person name="Maiti R."/>
            <person name="Marra M.A."/>
            <person name="Marra R.E."/>
            <person name="Mathewson C.A."/>
            <person name="Mitchell T.G."/>
            <person name="Pertea M."/>
            <person name="Riggs F.R."/>
            <person name="Salzberg S.L."/>
            <person name="Schein J.E."/>
            <person name="Shvartsbeyn A."/>
            <person name="Shin H."/>
            <person name="Shumway M."/>
            <person name="Specht C.A."/>
            <person name="Suh B.B."/>
            <person name="Tenney A."/>
            <person name="Utterback T.R."/>
            <person name="Wickes B.L."/>
            <person name="Wortman J.R."/>
            <person name="Wye N.H."/>
            <person name="Kronstad J.W."/>
            <person name="Lodge J.K."/>
            <person name="Heitman J."/>
            <person name="Davis R.W."/>
            <person name="Fraser C.M."/>
            <person name="Hyman R.W."/>
        </authorList>
    </citation>
    <scope>NUCLEOTIDE SEQUENCE [LARGE SCALE GENOMIC DNA]</scope>
    <source>
        <strain evidence="14">JEC21 / ATCC MYA-565</strain>
    </source>
</reference>
<dbReference type="Pfam" id="PF09335">
    <property type="entry name" value="VTT_dom"/>
    <property type="match status" value="1"/>
</dbReference>
<evidence type="ECO:0000313" key="14">
    <source>
        <dbReference type="Proteomes" id="UP000002149"/>
    </source>
</evidence>
<protein>
    <recommendedName>
        <fullName evidence="4">Golgi apparatus membrane protein TVP38</fullName>
    </recommendedName>
    <alternativeName>
        <fullName evidence="5">Golgi apparatus membrane protein tvp38</fullName>
    </alternativeName>
</protein>
<evidence type="ECO:0000256" key="10">
    <source>
        <dbReference type="SAM" id="MobiDB-lite"/>
    </source>
</evidence>
<feature type="compositionally biased region" description="Basic and acidic residues" evidence="10">
    <location>
        <begin position="420"/>
        <end position="436"/>
    </location>
</feature>
<comment type="subcellular location">
    <subcellularLocation>
        <location evidence="2">Golgi apparatus membrane</location>
        <topology evidence="2">Multi-pass membrane protein</topology>
    </subcellularLocation>
</comment>
<evidence type="ECO:0000259" key="12">
    <source>
        <dbReference type="Pfam" id="PF09335"/>
    </source>
</evidence>
<comment type="function">
    <text evidence="1">Golgi membrane protein involved in vesicular trafficking and spindle migration.</text>
</comment>
<evidence type="ECO:0000256" key="4">
    <source>
        <dbReference type="ARBA" id="ARBA00013533"/>
    </source>
</evidence>
<keyword evidence="6 11" id="KW-0812">Transmembrane</keyword>
<evidence type="ECO:0000256" key="8">
    <source>
        <dbReference type="ARBA" id="ARBA00023034"/>
    </source>
</evidence>
<feature type="transmembrane region" description="Helical" evidence="11">
    <location>
        <begin position="304"/>
        <end position="328"/>
    </location>
</feature>
<feature type="compositionally biased region" description="Polar residues" evidence="10">
    <location>
        <begin position="1"/>
        <end position="26"/>
    </location>
</feature>
<sequence length="662" mass="73849">MDQQSSSYPPSYHVSTRQAFDSQASSHHTRDYQRRRDERHAQRDAAYAGDVERRGTENPYWDPRGAPPNVGVQQPLYLSRAGDRPIASRTGSGSGSLPSSHLLSDAELGASPNVFALPSKEGGYPEGWTKEDEEAEREFMKRGMIDWNELKSWRFWIRKEWWYYYIILAVICVLVILMSVYHDDIVNWMKPAANWMKNLTAGWVIPIAVFFVISFPPLFGHEIVAILVGAVWGLWIGFGITAAGTLLGEIGNFYAFKYCLRSTAEKYEKNNINYACLAHVVREGGFFIIFVARLSAIPGHFTTAVFATCGMNIWIFTLAAILSLPKQLIVVYLGVMFDSEEKSTKEKWISHGVLIFGFIITLWSAWYIWRKMQQARLIVWRRRRIEAAAQGLVLDPITLTARPSSHAGGRVGESGVRSSGCDRDGNGEDGYKEWERVVPTMGRNGDGEDEAQSPILREHRRDEREGRVGYGGLGVPGGSGGAGADAGRHQSYQNPYDIRYQNADEMSVYDVDVNGPPVHAAGERDITYGYGYRPAVSSETFLPPQQQISVQRPPQLQHQPPEKQSSILFVPPYSHSQSQSHPQIHSQSRSQSHLHSPSNSQPEGTVVYFPEAHSTGIESTPDGNLGLAGQSETTVHRSATKATVYAKEEGSVAFPKPKPNRI</sequence>
<keyword evidence="7 11" id="KW-1133">Transmembrane helix</keyword>
<dbReference type="PANTHER" id="PTHR47549:SF2">
    <property type="entry name" value="GOLGI APPARATUS MEMBRANE PROTEIN TVP38"/>
    <property type="match status" value="1"/>
</dbReference>
<dbReference type="OMA" id="EKWISHG"/>
<dbReference type="OrthoDB" id="166803at2759"/>
<feature type="compositionally biased region" description="Low complexity" evidence="10">
    <location>
        <begin position="572"/>
        <end position="602"/>
    </location>
</feature>
<dbReference type="InterPro" id="IPR051076">
    <property type="entry name" value="Golgi_membrane_TVP38/TMEM64"/>
</dbReference>
<feature type="transmembrane region" description="Helical" evidence="11">
    <location>
        <begin position="226"/>
        <end position="247"/>
    </location>
</feature>
<feature type="region of interest" description="Disordered" evidence="10">
    <location>
        <begin position="572"/>
        <end position="635"/>
    </location>
</feature>
<dbReference type="Proteomes" id="UP000002149">
    <property type="component" value="Chromosome 14"/>
</dbReference>
<feature type="transmembrane region" description="Helical" evidence="11">
    <location>
        <begin position="201"/>
        <end position="219"/>
    </location>
</feature>
<feature type="compositionally biased region" description="Basic and acidic residues" evidence="10">
    <location>
        <begin position="456"/>
        <end position="467"/>
    </location>
</feature>
<feature type="region of interest" description="Disordered" evidence="10">
    <location>
        <begin position="404"/>
        <end position="490"/>
    </location>
</feature>
<evidence type="ECO:0000256" key="5">
    <source>
        <dbReference type="ARBA" id="ARBA00020673"/>
    </source>
</evidence>
<feature type="region of interest" description="Disordered" evidence="10">
    <location>
        <begin position="83"/>
        <end position="102"/>
    </location>
</feature>
<keyword evidence="14" id="KW-1185">Reference proteome</keyword>
<dbReference type="GeneID" id="3255520"/>
<comment type="similarity">
    <text evidence="3">Belongs to the TVP38/TMEM64 family.</text>
</comment>
<evidence type="ECO:0000256" key="9">
    <source>
        <dbReference type="ARBA" id="ARBA00023136"/>
    </source>
</evidence>
<proteinExistence type="inferred from homology"/>
<evidence type="ECO:0000256" key="11">
    <source>
        <dbReference type="SAM" id="Phobius"/>
    </source>
</evidence>
<dbReference type="HOGENOM" id="CLU_021545_3_0_1"/>
<dbReference type="eggNOG" id="KOG3140">
    <property type="taxonomic scope" value="Eukaryota"/>
</dbReference>
<feature type="compositionally biased region" description="Basic and acidic residues" evidence="10">
    <location>
        <begin position="28"/>
        <end position="43"/>
    </location>
</feature>
<organism evidence="13 14">
    <name type="scientific">Cryptococcus deneoformans (strain JEC21 / ATCC MYA-565)</name>
    <name type="common">Cryptococcus neoformans var. neoformans serotype D</name>
    <dbReference type="NCBI Taxonomy" id="214684"/>
    <lineage>
        <taxon>Eukaryota</taxon>
        <taxon>Fungi</taxon>
        <taxon>Dikarya</taxon>
        <taxon>Basidiomycota</taxon>
        <taxon>Agaricomycotina</taxon>
        <taxon>Tremellomycetes</taxon>
        <taxon>Tremellales</taxon>
        <taxon>Cryptococcaceae</taxon>
        <taxon>Cryptococcus</taxon>
        <taxon>Cryptococcus neoformans species complex</taxon>
    </lineage>
</organism>
<gene>
    <name evidence="13" type="ordered locus">CNN00410</name>
</gene>
<dbReference type="GO" id="GO:0000139">
    <property type="term" value="C:Golgi membrane"/>
    <property type="evidence" value="ECO:0007669"/>
    <property type="project" value="UniProtKB-SubCell"/>
</dbReference>
<evidence type="ECO:0000256" key="6">
    <source>
        <dbReference type="ARBA" id="ARBA00022692"/>
    </source>
</evidence>
<feature type="transmembrane region" description="Helical" evidence="11">
    <location>
        <begin position="161"/>
        <end position="181"/>
    </location>
</feature>
<keyword evidence="9 11" id="KW-0472">Membrane</keyword>
<dbReference type="InterPro" id="IPR032816">
    <property type="entry name" value="VTT_dom"/>
</dbReference>
<feature type="transmembrane region" description="Helical" evidence="11">
    <location>
        <begin position="348"/>
        <end position="369"/>
    </location>
</feature>
<dbReference type="PaxDb" id="214684-Q5K7B7"/>
<feature type="domain" description="VTT" evidence="12">
    <location>
        <begin position="221"/>
        <end position="335"/>
    </location>
</feature>
<dbReference type="InParanoid" id="Q5K7B7"/>
<dbReference type="EMBL" id="AE017356">
    <property type="protein sequence ID" value="AAW47049.1"/>
    <property type="molecule type" value="Genomic_DNA"/>
</dbReference>
<dbReference type="KEGG" id="cne:CNN00410"/>
<feature type="region of interest" description="Disordered" evidence="10">
    <location>
        <begin position="1"/>
        <end position="73"/>
    </location>
</feature>
<evidence type="ECO:0000256" key="2">
    <source>
        <dbReference type="ARBA" id="ARBA00004653"/>
    </source>
</evidence>
<evidence type="ECO:0000256" key="3">
    <source>
        <dbReference type="ARBA" id="ARBA00008640"/>
    </source>
</evidence>
<name>Q5K7B7_CRYD1</name>
<evidence type="ECO:0000256" key="1">
    <source>
        <dbReference type="ARBA" id="ARBA00002978"/>
    </source>
</evidence>
<dbReference type="PANTHER" id="PTHR47549">
    <property type="entry name" value="GOLGI APPARATUS MEMBRANE PROTEIN TVP38-RELATED"/>
    <property type="match status" value="1"/>
</dbReference>
<dbReference type="RefSeq" id="XP_568566.1">
    <property type="nucleotide sequence ID" value="XM_568566.2"/>
</dbReference>
<evidence type="ECO:0000256" key="7">
    <source>
        <dbReference type="ARBA" id="ARBA00022989"/>
    </source>
</evidence>